<gene>
    <name evidence="2" type="ORF">UFOPK2510_00883</name>
    <name evidence="3" type="ORF">UFOPK2936_00428</name>
    <name evidence="4" type="ORF">UFOPK3174_01336</name>
    <name evidence="5" type="ORF">UFOPK3328_00232</name>
    <name evidence="6" type="ORF">UFOPK3779_00697</name>
    <name evidence="7" type="ORF">UFOPK3913_01312</name>
    <name evidence="1" type="ORF">UFOPK4107_00872</name>
    <name evidence="8" type="ORF">UFOPK4403_00001</name>
</gene>
<evidence type="ECO:0000313" key="4">
    <source>
        <dbReference type="EMBL" id="CAB4832470.1"/>
    </source>
</evidence>
<dbReference type="EMBL" id="CAFBNH010000004">
    <property type="protein sequence ID" value="CAB4943192.1"/>
    <property type="molecule type" value="Genomic_DNA"/>
</dbReference>
<evidence type="ECO:0000313" key="7">
    <source>
        <dbReference type="EMBL" id="CAB4983842.1"/>
    </source>
</evidence>
<name>A0A6J7AIN9_9ZZZZ</name>
<dbReference type="EMBL" id="CAEZZW010000001">
    <property type="protein sequence ID" value="CAB4774660.1"/>
    <property type="molecule type" value="Genomic_DNA"/>
</dbReference>
<evidence type="ECO:0000313" key="8">
    <source>
        <dbReference type="EMBL" id="CAB5069506.1"/>
    </source>
</evidence>
<proteinExistence type="predicted"/>
<protein>
    <submittedName>
        <fullName evidence="4">Unannotated protein</fullName>
    </submittedName>
</protein>
<dbReference type="EMBL" id="CAFBLD010000002">
    <property type="protein sequence ID" value="CAB4856873.1"/>
    <property type="molecule type" value="Genomic_DNA"/>
</dbReference>
<dbReference type="EMBL" id="CAESAE010000004">
    <property type="protein sequence ID" value="CAB4339399.1"/>
    <property type="molecule type" value="Genomic_DNA"/>
</dbReference>
<sequence>MSSYKPFTPTKRAPALLTVGVLLTSFLILNSIAPTQALERPNFSVLSSENITIDDSTSVLKVYLNTFRPDTNVSFRLQSNSLTTVTVVSGNDTVAIPSNSNVHFSIKSGPILKKDQILKPVKEFRNGSGTLLIQIFPAPPDFPLITLNGDTSLISAHEILSTPHLNSGSYAIDSVGSHIKYFFKSPNDLVGFRKLNDGEAKAGASSAPKYAFLEQKDFGVTATFPGTWILLDKNFQRVQRINDVQTKFGLASPEGHGMTISGLGNPIVITNITRTVDSSWLAKPYGMPILDCDIAEISGGKAINEFSFWDWAVSNKALSKPLLDAMPPVHDPQDPNSPIDICHANSLQYFKPSNVFLISVRSPSILMILSANLKKVQTIIPTDGSFQHFARFISPTQITALGNFPDAKVSQFLDFKFIAKKWILKKIPFPVHARYCGDAEYVDPTHIWLGGGCDAFTPGTLGAIFTVRNGTLTQLGAINMIGFTFSYRADLLI</sequence>
<evidence type="ECO:0000313" key="2">
    <source>
        <dbReference type="EMBL" id="CAB4694056.1"/>
    </source>
</evidence>
<dbReference type="AlphaFoldDB" id="A0A6J7AIN9"/>
<evidence type="ECO:0000313" key="5">
    <source>
        <dbReference type="EMBL" id="CAB4856873.1"/>
    </source>
</evidence>
<evidence type="ECO:0000313" key="1">
    <source>
        <dbReference type="EMBL" id="CAB4339399.1"/>
    </source>
</evidence>
<reference evidence="4" key="1">
    <citation type="submission" date="2020-05" db="EMBL/GenBank/DDBJ databases">
        <authorList>
            <person name="Chiriac C."/>
            <person name="Salcher M."/>
            <person name="Ghai R."/>
            <person name="Kavagutti S V."/>
        </authorList>
    </citation>
    <scope>NUCLEOTIDE SEQUENCE</scope>
</reference>
<evidence type="ECO:0000313" key="6">
    <source>
        <dbReference type="EMBL" id="CAB4943192.1"/>
    </source>
</evidence>
<accession>A0A6J7AIN9</accession>
<dbReference type="EMBL" id="CAFBQX010000001">
    <property type="protein sequence ID" value="CAB5069506.1"/>
    <property type="molecule type" value="Genomic_DNA"/>
</dbReference>
<evidence type="ECO:0000313" key="3">
    <source>
        <dbReference type="EMBL" id="CAB4774660.1"/>
    </source>
</evidence>
<organism evidence="4">
    <name type="scientific">freshwater metagenome</name>
    <dbReference type="NCBI Taxonomy" id="449393"/>
    <lineage>
        <taxon>unclassified sequences</taxon>
        <taxon>metagenomes</taxon>
        <taxon>ecological metagenomes</taxon>
    </lineage>
</organism>
<dbReference type="EMBL" id="CAFABH010000030">
    <property type="protein sequence ID" value="CAB4832470.1"/>
    <property type="molecule type" value="Genomic_DNA"/>
</dbReference>
<dbReference type="EMBL" id="CAFBOC010000016">
    <property type="protein sequence ID" value="CAB4983842.1"/>
    <property type="molecule type" value="Genomic_DNA"/>
</dbReference>
<dbReference type="EMBL" id="CAEZXO010000005">
    <property type="protein sequence ID" value="CAB4694056.1"/>
    <property type="molecule type" value="Genomic_DNA"/>
</dbReference>